<dbReference type="HOGENOM" id="CLU_126156_0_0_1"/>
<accession>A0A0C3SDP0</accession>
<organism evidence="1 2">
    <name type="scientific">Phlebiopsis gigantea (strain 11061_1 CR5-6)</name>
    <name type="common">White-rot fungus</name>
    <name type="synonym">Peniophora gigantea</name>
    <dbReference type="NCBI Taxonomy" id="745531"/>
    <lineage>
        <taxon>Eukaryota</taxon>
        <taxon>Fungi</taxon>
        <taxon>Dikarya</taxon>
        <taxon>Basidiomycota</taxon>
        <taxon>Agaricomycotina</taxon>
        <taxon>Agaricomycetes</taxon>
        <taxon>Polyporales</taxon>
        <taxon>Phanerochaetaceae</taxon>
        <taxon>Phlebiopsis</taxon>
    </lineage>
</organism>
<evidence type="ECO:0000313" key="2">
    <source>
        <dbReference type="Proteomes" id="UP000053257"/>
    </source>
</evidence>
<dbReference type="OrthoDB" id="3192267at2759"/>
<keyword evidence="2" id="KW-1185">Reference proteome</keyword>
<name>A0A0C3SDP0_PHLG1</name>
<dbReference type="Proteomes" id="UP000053257">
    <property type="component" value="Unassembled WGS sequence"/>
</dbReference>
<proteinExistence type="predicted"/>
<dbReference type="STRING" id="745531.A0A0C3SDP0"/>
<reference evidence="1 2" key="1">
    <citation type="journal article" date="2014" name="PLoS Genet.">
        <title>Analysis of the Phlebiopsis gigantea genome, transcriptome and secretome provides insight into its pioneer colonization strategies of wood.</title>
        <authorList>
            <person name="Hori C."/>
            <person name="Ishida T."/>
            <person name="Igarashi K."/>
            <person name="Samejima M."/>
            <person name="Suzuki H."/>
            <person name="Master E."/>
            <person name="Ferreira P."/>
            <person name="Ruiz-Duenas F.J."/>
            <person name="Held B."/>
            <person name="Canessa P."/>
            <person name="Larrondo L.F."/>
            <person name="Schmoll M."/>
            <person name="Druzhinina I.S."/>
            <person name="Kubicek C.P."/>
            <person name="Gaskell J.A."/>
            <person name="Kersten P."/>
            <person name="St John F."/>
            <person name="Glasner J."/>
            <person name="Sabat G."/>
            <person name="Splinter BonDurant S."/>
            <person name="Syed K."/>
            <person name="Yadav J."/>
            <person name="Mgbeahuruike A.C."/>
            <person name="Kovalchuk A."/>
            <person name="Asiegbu F.O."/>
            <person name="Lackner G."/>
            <person name="Hoffmeister D."/>
            <person name="Rencoret J."/>
            <person name="Gutierrez A."/>
            <person name="Sun H."/>
            <person name="Lindquist E."/>
            <person name="Barry K."/>
            <person name="Riley R."/>
            <person name="Grigoriev I.V."/>
            <person name="Henrissat B."/>
            <person name="Kues U."/>
            <person name="Berka R.M."/>
            <person name="Martinez A.T."/>
            <person name="Covert S.F."/>
            <person name="Blanchette R.A."/>
            <person name="Cullen D."/>
        </authorList>
    </citation>
    <scope>NUCLEOTIDE SEQUENCE [LARGE SCALE GENOMIC DNA]</scope>
    <source>
        <strain evidence="1 2">11061_1 CR5-6</strain>
    </source>
</reference>
<dbReference type="EMBL" id="KN840442">
    <property type="protein sequence ID" value="KIP12022.1"/>
    <property type="molecule type" value="Genomic_DNA"/>
</dbReference>
<evidence type="ECO:0000313" key="1">
    <source>
        <dbReference type="EMBL" id="KIP12022.1"/>
    </source>
</evidence>
<dbReference type="AlphaFoldDB" id="A0A0C3SDP0"/>
<sequence length="189" mass="20857">MSSPPSSLPGDHPPYYILVSQTPVASASTEPGPTYKSFSHPVIQYHYADDVPNMLLPQSPHEQVLILDYDPTNMTVPMAQSLSPDLAVLGVKVAEAPSSTIDDNPNPRSNNYIYVIETTAKPTDLTPDIEDQDTVHSLLSRFKQRNAVLRATLEYPESRSQDVGVMEPSHAYDDPFRIQSSERHAAPIT</sequence>
<gene>
    <name evidence="1" type="ORF">PHLGIDRAFT_21318</name>
</gene>
<protein>
    <submittedName>
        <fullName evidence="1">Uncharacterized protein</fullName>
    </submittedName>
</protein>